<dbReference type="Proteomes" id="UP001165079">
    <property type="component" value="Unassembled WGS sequence"/>
</dbReference>
<feature type="transmembrane region" description="Helical" evidence="6">
    <location>
        <begin position="917"/>
        <end position="938"/>
    </location>
</feature>
<evidence type="ECO:0000313" key="9">
    <source>
        <dbReference type="Proteomes" id="UP001165079"/>
    </source>
</evidence>
<proteinExistence type="predicted"/>
<reference evidence="8" key="1">
    <citation type="submission" date="2023-03" db="EMBL/GenBank/DDBJ databases">
        <title>Actinorhabdospora filicis NBRC 111898.</title>
        <authorList>
            <person name="Ichikawa N."/>
            <person name="Sato H."/>
            <person name="Tonouchi N."/>
        </authorList>
    </citation>
    <scope>NUCLEOTIDE SEQUENCE</scope>
    <source>
        <strain evidence="8">NBRC 111898</strain>
    </source>
</reference>
<keyword evidence="2" id="KW-1003">Cell membrane</keyword>
<evidence type="ECO:0000256" key="6">
    <source>
        <dbReference type="SAM" id="Phobius"/>
    </source>
</evidence>
<keyword evidence="4 6" id="KW-1133">Transmembrane helix</keyword>
<feature type="transmembrane region" description="Helical" evidence="6">
    <location>
        <begin position="342"/>
        <end position="367"/>
    </location>
</feature>
<feature type="domain" description="ABC3 transporter permease C-terminal" evidence="7">
    <location>
        <begin position="296"/>
        <end position="409"/>
    </location>
</feature>
<keyword evidence="5 6" id="KW-0472">Membrane</keyword>
<evidence type="ECO:0000256" key="2">
    <source>
        <dbReference type="ARBA" id="ARBA00022475"/>
    </source>
</evidence>
<dbReference type="PANTHER" id="PTHR30287">
    <property type="entry name" value="MEMBRANE COMPONENT OF PREDICTED ABC SUPERFAMILY METABOLITE UPTAKE TRANSPORTER"/>
    <property type="match status" value="1"/>
</dbReference>
<feature type="transmembrane region" description="Helical" evidence="6">
    <location>
        <begin position="387"/>
        <end position="408"/>
    </location>
</feature>
<evidence type="ECO:0000259" key="7">
    <source>
        <dbReference type="Pfam" id="PF02687"/>
    </source>
</evidence>
<keyword evidence="9" id="KW-1185">Reference proteome</keyword>
<dbReference type="InterPro" id="IPR003838">
    <property type="entry name" value="ABC3_permease_C"/>
</dbReference>
<name>A0A9W6W7M4_9ACTN</name>
<organism evidence="8 9">
    <name type="scientific">Actinorhabdospora filicis</name>
    <dbReference type="NCBI Taxonomy" id="1785913"/>
    <lineage>
        <taxon>Bacteria</taxon>
        <taxon>Bacillati</taxon>
        <taxon>Actinomycetota</taxon>
        <taxon>Actinomycetes</taxon>
        <taxon>Micromonosporales</taxon>
        <taxon>Micromonosporaceae</taxon>
        <taxon>Actinorhabdospora</taxon>
    </lineage>
</organism>
<evidence type="ECO:0000256" key="3">
    <source>
        <dbReference type="ARBA" id="ARBA00022692"/>
    </source>
</evidence>
<dbReference type="AlphaFoldDB" id="A0A9W6W7M4"/>
<dbReference type="RefSeq" id="WP_285660875.1">
    <property type="nucleotide sequence ID" value="NZ_BSTX01000001.1"/>
</dbReference>
<accession>A0A9W6W7M4</accession>
<evidence type="ECO:0000256" key="4">
    <source>
        <dbReference type="ARBA" id="ARBA00022989"/>
    </source>
</evidence>
<protein>
    <recommendedName>
        <fullName evidence="7">ABC3 transporter permease C-terminal domain-containing protein</fullName>
    </recommendedName>
</protein>
<feature type="transmembrane region" description="Helical" evidence="6">
    <location>
        <begin position="289"/>
        <end position="311"/>
    </location>
</feature>
<dbReference type="Pfam" id="PF02687">
    <property type="entry name" value="FtsX"/>
    <property type="match status" value="2"/>
</dbReference>
<keyword evidence="3 6" id="KW-0812">Transmembrane</keyword>
<comment type="subcellular location">
    <subcellularLocation>
        <location evidence="1">Cell membrane</location>
        <topology evidence="1">Multi-pass membrane protein</topology>
    </subcellularLocation>
</comment>
<evidence type="ECO:0000313" key="8">
    <source>
        <dbReference type="EMBL" id="GLZ75636.1"/>
    </source>
</evidence>
<sequence>MSLSGIRLALRIARRDAQRTKGRSVLILCLLAFPVVAIALGATLLDRFQLTPEETTERALGAAQAAVAWQADSPLLQEPDNSYMNGYVLSPDGKSFVQGTPHVAGADPMGELLAQMPPGGRLVGLAEGTSRVAVDNKLQDLPYAVMDLNDKVFEGAYELLDGKAPQGADEIAINPEAASWLKLGIGDTLELREPAMKLKVVGIVENPSELREAFAVGSAKAFPGAVPSRYLFDSPNPLTWEQIQGLNKKGIVAYSKSVSIDPPDYDPFEAVYGQSSDGSSGPDAATIGMLGMIGGMVVLELVLLAGPAFAISAKRRSREYALLAANGATPAQVRRTVLASGVVLGAVAAVVGVLLGCLLATVAIPFIEPYLGYRAGGVRFLIAFTGPLALLAVLTGLLSALVPAFTVARQNVIAALTGRRGVTRSRKRWLILGVSLVVIGALVGVAGAVTSELTLLVAAAAAAQFGFVLCTPAFLGGISKIGRFLSLAPRIALRDAGRNRASTAPAISAVMAVVAGAIAVSAFAVAERQRNDDINASPLPEGTVVMSLYQYQDYDQSTNALIPLPPDAPQRMTAAQAKAIELLRAGLPVADVIEVSYGECKSADTSKGCMVEVVTPPARTCPYDAQASMGMLSKEDQAEAVKNPYCKQGNDGWIMASFRPGTIVADGKLLAAVTGATGPELAAAQKVLDEGGIVVLDEDLLDGGKATVQTVSVEWTGVEEKRTTVDSVTAPGAALTGTKLPRGTQFVAPSLAQRLKLDVKVDLIVASMKSVPDVAAEKKFNADLAAAGIGSASAMKNGEVSVNVEFARPRSGIDETTIMTWILAGIAGVVALGATAMATGLAAAEGRRDLATLGAVGASPGVRRRLALSQSGVISLLGAILGTLAGLGASLAIVVTLNIGYGKMYPRMAPYPLTMPWLVLGVALVAIPLIAILGAGLFTRSRLPVERRAG</sequence>
<dbReference type="EMBL" id="BSTX01000001">
    <property type="protein sequence ID" value="GLZ75636.1"/>
    <property type="molecule type" value="Genomic_DNA"/>
</dbReference>
<comment type="caution">
    <text evidence="8">The sequence shown here is derived from an EMBL/GenBank/DDBJ whole genome shotgun (WGS) entry which is preliminary data.</text>
</comment>
<feature type="transmembrane region" description="Helical" evidence="6">
    <location>
        <begin position="429"/>
        <end position="449"/>
    </location>
</feature>
<evidence type="ECO:0000256" key="5">
    <source>
        <dbReference type="ARBA" id="ARBA00023136"/>
    </source>
</evidence>
<dbReference type="InterPro" id="IPR038766">
    <property type="entry name" value="Membrane_comp_ABC_pdt"/>
</dbReference>
<dbReference type="GO" id="GO:0005886">
    <property type="term" value="C:plasma membrane"/>
    <property type="evidence" value="ECO:0007669"/>
    <property type="project" value="UniProtKB-SubCell"/>
</dbReference>
<dbReference type="PANTHER" id="PTHR30287:SF2">
    <property type="entry name" value="BLL1001 PROTEIN"/>
    <property type="match status" value="1"/>
</dbReference>
<feature type="transmembrane region" description="Helical" evidence="6">
    <location>
        <begin position="503"/>
        <end position="526"/>
    </location>
</feature>
<feature type="transmembrane region" description="Helical" evidence="6">
    <location>
        <begin position="873"/>
        <end position="897"/>
    </location>
</feature>
<feature type="transmembrane region" description="Helical" evidence="6">
    <location>
        <begin position="455"/>
        <end position="482"/>
    </location>
</feature>
<gene>
    <name evidence="8" type="ORF">Afil01_04430</name>
</gene>
<feature type="transmembrane region" description="Helical" evidence="6">
    <location>
        <begin position="818"/>
        <end position="844"/>
    </location>
</feature>
<evidence type="ECO:0000256" key="1">
    <source>
        <dbReference type="ARBA" id="ARBA00004651"/>
    </source>
</evidence>
<feature type="domain" description="ABC3 transporter permease C-terminal" evidence="7">
    <location>
        <begin position="822"/>
        <end position="939"/>
    </location>
</feature>